<dbReference type="GO" id="GO:0034355">
    <property type="term" value="P:NAD+ biosynthetic process via the salvage pathway"/>
    <property type="evidence" value="ECO:0007669"/>
    <property type="project" value="TreeGrafter"/>
</dbReference>
<dbReference type="InterPro" id="IPR013785">
    <property type="entry name" value="Aldolase_TIM"/>
</dbReference>
<evidence type="ECO:0000256" key="4">
    <source>
        <dbReference type="ARBA" id="ARBA00022553"/>
    </source>
</evidence>
<organism evidence="11 12">
    <name type="scientific">Marinobacter santoriniensis NKSG1</name>
    <dbReference type="NCBI Taxonomy" id="1288826"/>
    <lineage>
        <taxon>Bacteria</taxon>
        <taxon>Pseudomonadati</taxon>
        <taxon>Pseudomonadota</taxon>
        <taxon>Gammaproteobacteria</taxon>
        <taxon>Pseudomonadales</taxon>
        <taxon>Marinobacteraceae</taxon>
        <taxon>Marinobacter</taxon>
    </lineage>
</organism>
<dbReference type="AlphaFoldDB" id="M7D5Y3"/>
<comment type="caution">
    <text evidence="11">The sequence shown here is derived from an EMBL/GenBank/DDBJ whole genome shotgun (WGS) entry which is preliminary data.</text>
</comment>
<comment type="function">
    <text evidence="9">Catalyzes the first step in the biosynthesis of NAD from nicotinic acid, the ATP-dependent synthesis of beta-nicotinate D-ribonucleotide from nicotinate and 5-phospho-D-ribose 1-phosphate.</text>
</comment>
<dbReference type="NCBIfam" id="TIGR01513">
    <property type="entry name" value="NAPRTase_put"/>
    <property type="match status" value="1"/>
</dbReference>
<proteinExistence type="inferred from homology"/>
<dbReference type="Pfam" id="PF17767">
    <property type="entry name" value="NAPRTase_N"/>
    <property type="match status" value="1"/>
</dbReference>
<name>M7D5Y3_9GAMM</name>
<keyword evidence="4" id="KW-0597">Phosphoprotein</keyword>
<evidence type="ECO:0000256" key="8">
    <source>
        <dbReference type="ARBA" id="ARBA00048668"/>
    </source>
</evidence>
<comment type="similarity">
    <text evidence="2 9">Belongs to the NAPRTase family.</text>
</comment>
<dbReference type="GO" id="GO:0016757">
    <property type="term" value="F:glycosyltransferase activity"/>
    <property type="evidence" value="ECO:0007669"/>
    <property type="project" value="UniProtKB-KW"/>
</dbReference>
<keyword evidence="7 9" id="KW-0808">Transferase</keyword>
<dbReference type="SUPFAM" id="SSF51690">
    <property type="entry name" value="Nicotinate/Quinolinate PRTase C-terminal domain-like"/>
    <property type="match status" value="1"/>
</dbReference>
<evidence type="ECO:0000256" key="1">
    <source>
        <dbReference type="ARBA" id="ARBA00004952"/>
    </source>
</evidence>
<dbReference type="PATRIC" id="fig|1288826.3.peg.1917"/>
<evidence type="ECO:0000256" key="7">
    <source>
        <dbReference type="ARBA" id="ARBA00022679"/>
    </source>
</evidence>
<dbReference type="eggNOG" id="COG1488">
    <property type="taxonomic scope" value="Bacteria"/>
</dbReference>
<comment type="pathway">
    <text evidence="1 9">Cofactor biosynthesis; NAD(+) biosynthesis; nicotinate D-ribonucleotide from nicotinate: step 1/1.</text>
</comment>
<keyword evidence="12" id="KW-1185">Reference proteome</keyword>
<dbReference type="InterPro" id="IPR007229">
    <property type="entry name" value="Nic_PRibTrfase-Fam"/>
</dbReference>
<evidence type="ECO:0000256" key="5">
    <source>
        <dbReference type="ARBA" id="ARBA00022598"/>
    </source>
</evidence>
<reference evidence="11 12" key="1">
    <citation type="journal article" date="2013" name="Genome Announc.">
        <title>Genome Sequence of Hydrothermal Arsenic-Respiring Bacterium Marinobacter santoriniensis NKSG1T.</title>
        <authorList>
            <person name="Handley K.M."/>
            <person name="Upton M."/>
            <person name="Beatson S.A."/>
            <person name="Hery M."/>
            <person name="Lloyd J.R."/>
        </authorList>
    </citation>
    <scope>NUCLEOTIDE SEQUENCE [LARGE SCALE GENOMIC DNA]</scope>
    <source>
        <strain evidence="11 12">NKSG1</strain>
    </source>
</reference>
<dbReference type="CDD" id="cd01570">
    <property type="entry name" value="NAPRTase_A"/>
    <property type="match status" value="1"/>
</dbReference>
<dbReference type="EMBL" id="APAT01000015">
    <property type="protein sequence ID" value="EMP56143.1"/>
    <property type="molecule type" value="Genomic_DNA"/>
</dbReference>
<dbReference type="Proteomes" id="UP000011960">
    <property type="component" value="Unassembled WGS sequence"/>
</dbReference>
<dbReference type="PANTHER" id="PTHR11098">
    <property type="entry name" value="NICOTINATE PHOSPHORIBOSYLTRANSFERASE"/>
    <property type="match status" value="1"/>
</dbReference>
<evidence type="ECO:0000313" key="12">
    <source>
        <dbReference type="Proteomes" id="UP000011960"/>
    </source>
</evidence>
<dbReference type="Gene3D" id="3.20.20.70">
    <property type="entry name" value="Aldolase class I"/>
    <property type="match status" value="1"/>
</dbReference>
<dbReference type="Gene3D" id="3.20.140.10">
    <property type="entry name" value="nicotinate phosphoribosyltransferase"/>
    <property type="match status" value="1"/>
</dbReference>
<dbReference type="InterPro" id="IPR006405">
    <property type="entry name" value="Nic_PRibTrfase_pncB"/>
</dbReference>
<comment type="catalytic activity">
    <reaction evidence="8 9">
        <text>5-phospho-alpha-D-ribose 1-diphosphate + nicotinate + ATP + H2O = nicotinate beta-D-ribonucleotide + ADP + phosphate + diphosphate</text>
        <dbReference type="Rhea" id="RHEA:36163"/>
        <dbReference type="ChEBI" id="CHEBI:15377"/>
        <dbReference type="ChEBI" id="CHEBI:30616"/>
        <dbReference type="ChEBI" id="CHEBI:32544"/>
        <dbReference type="ChEBI" id="CHEBI:33019"/>
        <dbReference type="ChEBI" id="CHEBI:43474"/>
        <dbReference type="ChEBI" id="CHEBI:57502"/>
        <dbReference type="ChEBI" id="CHEBI:58017"/>
        <dbReference type="ChEBI" id="CHEBI:456216"/>
        <dbReference type="EC" id="6.3.4.21"/>
    </reaction>
</comment>
<dbReference type="PIRSF" id="PIRSF000484">
    <property type="entry name" value="NAPRT"/>
    <property type="match status" value="1"/>
</dbReference>
<dbReference type="OrthoDB" id="9771406at2"/>
<dbReference type="RefSeq" id="WP_008939088.1">
    <property type="nucleotide sequence ID" value="NZ_APAT01000015.1"/>
</dbReference>
<comment type="PTM">
    <text evidence="9">Transiently phosphorylated on a His residue during the reaction cycle. Phosphorylation strongly increases the affinity for substrates and increases the rate of nicotinate D-ribonucleotide production. Dephosphorylation regenerates the low-affinity form of the enzyme, leading to product release.</text>
</comment>
<dbReference type="GO" id="GO:0004516">
    <property type="term" value="F:nicotinate phosphoribosyltransferase activity"/>
    <property type="evidence" value="ECO:0007669"/>
    <property type="project" value="UniProtKB-UniRule"/>
</dbReference>
<dbReference type="STRING" id="1288826.MSNKSG1_09728"/>
<dbReference type="GO" id="GO:0005829">
    <property type="term" value="C:cytosol"/>
    <property type="evidence" value="ECO:0007669"/>
    <property type="project" value="TreeGrafter"/>
</dbReference>
<feature type="domain" description="Nicotinate phosphoribosyltransferase N-terminal" evidence="10">
    <location>
        <begin position="9"/>
        <end position="131"/>
    </location>
</feature>
<evidence type="ECO:0000313" key="11">
    <source>
        <dbReference type="EMBL" id="EMP56143.1"/>
    </source>
</evidence>
<evidence type="ECO:0000256" key="2">
    <source>
        <dbReference type="ARBA" id="ARBA00010897"/>
    </source>
</evidence>
<dbReference type="EC" id="6.3.4.21" evidence="3 9"/>
<protein>
    <recommendedName>
        <fullName evidence="3 9">Nicotinate phosphoribosyltransferase</fullName>
        <ecNumber evidence="3 9">6.3.4.21</ecNumber>
    </recommendedName>
</protein>
<evidence type="ECO:0000256" key="3">
    <source>
        <dbReference type="ARBA" id="ARBA00013236"/>
    </source>
</evidence>
<keyword evidence="5 9" id="KW-0436">Ligase</keyword>
<dbReference type="PANTHER" id="PTHR11098:SF1">
    <property type="entry name" value="NICOTINATE PHOSPHORIBOSYLTRANSFERASE"/>
    <property type="match status" value="1"/>
</dbReference>
<keyword evidence="11" id="KW-0328">Glycosyltransferase</keyword>
<dbReference type="NCBIfam" id="NF006696">
    <property type="entry name" value="PRK09243.1-3"/>
    <property type="match status" value="1"/>
</dbReference>
<keyword evidence="6 9" id="KW-0662">Pyridine nucleotide biosynthesis</keyword>
<evidence type="ECO:0000256" key="9">
    <source>
        <dbReference type="RuleBase" id="RU365100"/>
    </source>
</evidence>
<accession>M7D5Y3</accession>
<evidence type="ECO:0000256" key="6">
    <source>
        <dbReference type="ARBA" id="ARBA00022642"/>
    </source>
</evidence>
<dbReference type="SUPFAM" id="SSF54675">
    <property type="entry name" value="Nicotinate/Quinolinate PRTase N-terminal domain-like"/>
    <property type="match status" value="1"/>
</dbReference>
<dbReference type="NCBIfam" id="NF009131">
    <property type="entry name" value="PRK12484.1"/>
    <property type="match status" value="1"/>
</dbReference>
<dbReference type="UniPathway" id="UPA00253">
    <property type="reaction ID" value="UER00457"/>
</dbReference>
<dbReference type="InterPro" id="IPR036068">
    <property type="entry name" value="Nicotinate_pribotase-like_C"/>
</dbReference>
<evidence type="ECO:0000259" key="10">
    <source>
        <dbReference type="Pfam" id="PF17767"/>
    </source>
</evidence>
<dbReference type="InterPro" id="IPR040727">
    <property type="entry name" value="NAPRTase_N"/>
</dbReference>
<sequence>MMHEKDLPLLVDLYELAMAQAYWHEGMQERAVFSLFFRDLPEHRNFVLACGQRNIAEVLEGLQFSEDHIERLRQLNRFQPGFLEWLRSFRFSGSLHAVPEGTPLFPQEPLLEIEAPIAEAQILESLVMNYVHLESVLATKAVRLALAADGRPVVDFGLRRMHGIDAGHRSVRAFRLAGLSATSNVLAGLDFDMDVNGTMAHSFVQAYPDELEAFKVYAHLYPGTTLLVDTYDSRRAVRRIVSWLREKPLTNIGAIRLDSGDLAAEARDCRRILDDGGFPQIRIMASGGLDEYRIARLLAEEAPIDGFGVGTAIGVAADAPALELAYKLTEYAGEPKMKSSSGKVSLPGRKQVFRVLDDDGRIVRDTVAGRMENAEGRPLLEPIMENGRILPEAIGPLASQVDGAQQAIASLPDPLLGLEPAEPVPVQISDYLTQLQRDSLAVVAGQRR</sequence>
<gene>
    <name evidence="11" type="ORF">MSNKSG1_09728</name>
</gene>